<dbReference type="InterPro" id="IPR004130">
    <property type="entry name" value="Gpn"/>
</dbReference>
<dbReference type="Proteomes" id="UP001059617">
    <property type="component" value="Chromosome"/>
</dbReference>
<accession>A0ABY5WBN4</accession>
<evidence type="ECO:0000313" key="6">
    <source>
        <dbReference type="Proteomes" id="UP001059617"/>
    </source>
</evidence>
<evidence type="ECO:0000313" key="5">
    <source>
        <dbReference type="EMBL" id="UWP86937.1"/>
    </source>
</evidence>
<evidence type="ECO:0000256" key="1">
    <source>
        <dbReference type="ARBA" id="ARBA00005290"/>
    </source>
</evidence>
<gene>
    <name evidence="5" type="ORF">Dfulv_22910</name>
</gene>
<dbReference type="Pfam" id="PF03029">
    <property type="entry name" value="ATP_bind_1"/>
    <property type="match status" value="1"/>
</dbReference>
<protein>
    <submittedName>
        <fullName evidence="5">ATP/GTP-binding protein</fullName>
    </submittedName>
</protein>
<keyword evidence="3" id="KW-0378">Hydrolase</keyword>
<keyword evidence="2" id="KW-0547">Nucleotide-binding</keyword>
<evidence type="ECO:0000256" key="3">
    <source>
        <dbReference type="ARBA" id="ARBA00022801"/>
    </source>
</evidence>
<name>A0ABY5WBN4_9ACTN</name>
<keyword evidence="6" id="KW-1185">Reference proteome</keyword>
<dbReference type="PANTHER" id="PTHR42708">
    <property type="entry name" value="ATP/GTP-BINDING PROTEIN-RELATED"/>
    <property type="match status" value="1"/>
</dbReference>
<dbReference type="InterPro" id="IPR052705">
    <property type="entry name" value="Gliding_Motility_GTPase"/>
</dbReference>
<dbReference type="RefSeq" id="WP_259866612.1">
    <property type="nucleotide sequence ID" value="NZ_BAAAST010000015.1"/>
</dbReference>
<dbReference type="EMBL" id="CP073720">
    <property type="protein sequence ID" value="UWP86937.1"/>
    <property type="molecule type" value="Genomic_DNA"/>
</dbReference>
<evidence type="ECO:0000256" key="4">
    <source>
        <dbReference type="ARBA" id="ARBA00023134"/>
    </source>
</evidence>
<dbReference type="Gene3D" id="3.40.50.300">
    <property type="entry name" value="P-loop containing nucleotide triphosphate hydrolases"/>
    <property type="match status" value="1"/>
</dbReference>
<proteinExistence type="inferred from homology"/>
<dbReference type="InterPro" id="IPR027417">
    <property type="entry name" value="P-loop_NTPase"/>
</dbReference>
<keyword evidence="4" id="KW-0342">GTP-binding</keyword>
<organism evidence="5 6">
    <name type="scientific">Dactylosporangium fulvum</name>
    <dbReference type="NCBI Taxonomy" id="53359"/>
    <lineage>
        <taxon>Bacteria</taxon>
        <taxon>Bacillati</taxon>
        <taxon>Actinomycetota</taxon>
        <taxon>Actinomycetes</taxon>
        <taxon>Micromonosporales</taxon>
        <taxon>Micromonosporaceae</taxon>
        <taxon>Dactylosporangium</taxon>
    </lineage>
</organism>
<dbReference type="PANTHER" id="PTHR42708:SF1">
    <property type="entry name" value="GLIDING MOTILITY PROTEIN MGLA"/>
    <property type="match status" value="1"/>
</dbReference>
<dbReference type="SUPFAM" id="SSF52540">
    <property type="entry name" value="P-loop containing nucleoside triphosphate hydrolases"/>
    <property type="match status" value="1"/>
</dbReference>
<reference evidence="5" key="2">
    <citation type="submission" date="2022-09" db="EMBL/GenBank/DDBJ databases">
        <title>Biosynthetic gene clusters of Dactylosporangioum fulvum.</title>
        <authorList>
            <person name="Caradec T."/>
        </authorList>
    </citation>
    <scope>NUCLEOTIDE SEQUENCE</scope>
    <source>
        <strain evidence="5">NRRL B-16292</strain>
    </source>
</reference>
<comment type="similarity">
    <text evidence="1">Belongs to the GPN-loop GTPase family.</text>
</comment>
<evidence type="ECO:0000256" key="2">
    <source>
        <dbReference type="ARBA" id="ARBA00022741"/>
    </source>
</evidence>
<sequence length="207" mass="22160">MASSSSDNTVQPAAAEEAQSTKIVIAGGFGVGKTTLVASISEIAPVNTDVWMTAASTAVDPLDPGLDKATTTIGMDFGRITLPDGLRLFLFGTPGQPRFWPLWDDMCRGALGALVLVDTLKLEKSFAAVNYFDLESDVPFVVAVNRFHGRLTHSLDEVRAALALHPEVPVTSVDARDRSSVQDALILVLQHAINRLRATDLAMPMSK</sequence>
<reference evidence="5" key="1">
    <citation type="submission" date="2021-04" db="EMBL/GenBank/DDBJ databases">
        <authorList>
            <person name="Hartkoorn R.C."/>
            <person name="Beaudoing E."/>
            <person name="Hot D."/>
        </authorList>
    </citation>
    <scope>NUCLEOTIDE SEQUENCE</scope>
    <source>
        <strain evidence="5">NRRL B-16292</strain>
    </source>
</reference>
<dbReference type="CDD" id="cd00882">
    <property type="entry name" value="Ras_like_GTPase"/>
    <property type="match status" value="1"/>
</dbReference>